<evidence type="ECO:0000256" key="11">
    <source>
        <dbReference type="PROSITE-ProRule" id="PRU00023"/>
    </source>
</evidence>
<protein>
    <recommendedName>
        <fullName evidence="15">Beta-1,3-galactosyl-O-glycosyl-glycoprotein beta-1,6-N-acetylglucosaminyltransferase 4</fullName>
    </recommendedName>
</protein>
<feature type="region of interest" description="Disordered" evidence="12">
    <location>
        <begin position="200"/>
        <end position="275"/>
    </location>
</feature>
<evidence type="ECO:0000313" key="14">
    <source>
        <dbReference type="Proteomes" id="UP000579812"/>
    </source>
</evidence>
<keyword evidence="3" id="KW-0328">Glycosyltransferase</keyword>
<feature type="compositionally biased region" description="Polar residues" evidence="12">
    <location>
        <begin position="206"/>
        <end position="229"/>
    </location>
</feature>
<evidence type="ECO:0000256" key="7">
    <source>
        <dbReference type="ARBA" id="ARBA00022989"/>
    </source>
</evidence>
<comment type="subcellular location">
    <subcellularLocation>
        <location evidence="1">Golgi apparatus membrane</location>
        <topology evidence="1">Single-pass type II membrane protein</topology>
    </subcellularLocation>
</comment>
<dbReference type="SMART" id="SM00248">
    <property type="entry name" value="ANK"/>
    <property type="match status" value="6"/>
</dbReference>
<dbReference type="InterPro" id="IPR002110">
    <property type="entry name" value="Ankyrin_rpt"/>
</dbReference>
<evidence type="ECO:0000256" key="8">
    <source>
        <dbReference type="ARBA" id="ARBA00023136"/>
    </source>
</evidence>
<feature type="repeat" description="ANK" evidence="11">
    <location>
        <begin position="897"/>
        <end position="929"/>
    </location>
</feature>
<keyword evidence="5" id="KW-0812">Transmembrane</keyword>
<dbReference type="PROSITE" id="PS50088">
    <property type="entry name" value="ANK_REPEAT"/>
    <property type="match status" value="6"/>
</dbReference>
<dbReference type="Gene3D" id="1.25.40.20">
    <property type="entry name" value="Ankyrin repeat-containing domain"/>
    <property type="match status" value="2"/>
</dbReference>
<dbReference type="Pfam" id="PF02485">
    <property type="entry name" value="Branch"/>
    <property type="match status" value="1"/>
</dbReference>
<keyword evidence="4" id="KW-0808">Transferase</keyword>
<keyword evidence="11" id="KW-0040">ANK repeat</keyword>
<evidence type="ECO:0000256" key="10">
    <source>
        <dbReference type="ARBA" id="ARBA00038150"/>
    </source>
</evidence>
<organism evidence="13 14">
    <name type="scientific">Onychostoma macrolepis</name>
    <dbReference type="NCBI Taxonomy" id="369639"/>
    <lineage>
        <taxon>Eukaryota</taxon>
        <taxon>Metazoa</taxon>
        <taxon>Chordata</taxon>
        <taxon>Craniata</taxon>
        <taxon>Vertebrata</taxon>
        <taxon>Euteleostomi</taxon>
        <taxon>Actinopterygii</taxon>
        <taxon>Neopterygii</taxon>
        <taxon>Teleostei</taxon>
        <taxon>Ostariophysi</taxon>
        <taxon>Cypriniformes</taxon>
        <taxon>Cyprinidae</taxon>
        <taxon>Acrossocheilinae</taxon>
        <taxon>Onychostoma</taxon>
    </lineage>
</organism>
<feature type="repeat" description="ANK" evidence="11">
    <location>
        <begin position="111"/>
        <end position="143"/>
    </location>
</feature>
<feature type="compositionally biased region" description="Polar residues" evidence="12">
    <location>
        <begin position="1"/>
        <end position="13"/>
    </location>
</feature>
<dbReference type="GO" id="GO:0000139">
    <property type="term" value="C:Golgi membrane"/>
    <property type="evidence" value="ECO:0007669"/>
    <property type="project" value="UniProtKB-SubCell"/>
</dbReference>
<evidence type="ECO:0008006" key="15">
    <source>
        <dbReference type="Google" id="ProtNLM"/>
    </source>
</evidence>
<sequence length="1593" mass="178098">MKNTELMNTQHRSLPSKRKESPDTKEYNKAFNTPLPTHDKPTLTAKPYVSPGFSGQGITERKSGKVLSLKSIHRRNHFGETKLHLAVMKGDIQDVKELITVGASVNIPDYAGWTPLHEAVQRNKFDMTESLLEAGAEVNCRGDYGITPLHDAIQSQYYKIVDLLLKYGADPLSKSDRGMTPMDMTTERSMYILVEKYLQKTKSDPDNTPSTTDSAVNPSMSQRNSQNSIKDTRAPLQKSTGTADTSEHERSPQSGEAEPIPGPSSGQPSCDPSIQASLQGEAGETLMNDGSSVAEKTNSHSFHDHSYAITDKTESIHSASEDSCKVASARKRILEGCQHNYGADNDSAMAKKRVKRTKHDIQNEKEFLEYLLNFDTNHVFADSESKKEVDGPSFQQNKDARKEQLSALDVYQKVPSETVCCSDTNNNSSQESSNSSLSPHLNELIDSCLQETFKGDVNVHPFGAMAKSQLQKEELIDSGSPGSLSLLMAIIHNQGLTCSPEDSEKDEPLEELDTANKQLPDTKTSEDPLMAQSLYCELQQLQGTLPSTSPATESLHVDSITGCSETCIKTPHNDSTQISIQELQSPKTLPLKKLLNQDEETDMITIQNQQEVVEIIETALSTNQTKIDQSYTEDDGMECEKLECDTLILNATDLIGEPEAEPHCSCRGVVNEPVSDILKDHASTSSVSPTFFCARVDVEQLENSHMADCIVVENHIIKDSADSDCTVVEWSSAADIQDVAITSIQHELFGSEERHSEKEAENTEGTPDTVISESVLWPFLPENLCTQPSLDNNEDTAHLKHDPQIALESKRFVNTGELKSQKKKSKRKKRPLRQGRRSVADGLNTGSKKFLKITQKNLHKRNSVGETRLHRACIREDLHMVKVLIEAGSNVNVSDHAGWTALHEACSRGFVDVAEQLLEAGADVTSRGLNGCNPLHDAVASGSYEIVRLLLQFGSSPHDKNILGQSAVDLAAHESIKELLLTFKGPFHKPARPTDTSKQESQLLAAEHMQPDQCFQSAGTWIDFSGNSQLNCLVRDGIIQHGDDNLEMTLKGCSYEASLLENGSISDASGRDFLLPEQCLESVLESQSSGPVTSDFAFKKVMYQSKSSCLNTEKTPLGSVHPHCCTFNNSPSKPAIKEPSKNDVFMNIRSIRLWHKTKDGQRARMRRRCAVLHWLRCKFYVFVVSLFVVLKLVYIKISMDNSIYIEPYGSTPRSLRAQPLNGINCTAIYELEPVEIGKSLELRRKNIVEVNDGSIVSFTADCKNYIEQRGYNEVIVTDEECSFPIAYSLVVHKNSAMVERILRAIYTPHNIYCIHYDQKSSNKFIAAMKNLEKCFPNVFIASKIESVQYAHITRLNADLNCLSDLLSSEVKWKYVINLCGQDFPLKSNNELVTELSKLNGANMLESSRPSEMKKKRFQFRYELKDVSYEYHKMPVKTDIAKDPPPHDIEMFVGSAYFVLTHDFVSYIMTNQLAKDFLQWTADTYSPDEHFWATMARVPGVPGEIGRSEPDVTDLKSRTRLVKWNYLEGRLYPQCTGTHRRSVCIYGAAELRWLLEDGHWFANKFDPKVDPIIIKCLEEKLEEKQHQQCLKKVS</sequence>
<feature type="compositionally biased region" description="Basic residues" evidence="12">
    <location>
        <begin position="821"/>
        <end position="836"/>
    </location>
</feature>
<evidence type="ECO:0000256" key="4">
    <source>
        <dbReference type="ARBA" id="ARBA00022679"/>
    </source>
</evidence>
<accession>A0A7J6D178</accession>
<evidence type="ECO:0000256" key="5">
    <source>
        <dbReference type="ARBA" id="ARBA00022692"/>
    </source>
</evidence>
<evidence type="ECO:0000256" key="1">
    <source>
        <dbReference type="ARBA" id="ARBA00004323"/>
    </source>
</evidence>
<dbReference type="Proteomes" id="UP000579812">
    <property type="component" value="Unassembled WGS sequence"/>
</dbReference>
<evidence type="ECO:0000256" key="9">
    <source>
        <dbReference type="ARBA" id="ARBA00023180"/>
    </source>
</evidence>
<feature type="repeat" description="ANK" evidence="11">
    <location>
        <begin position="78"/>
        <end position="110"/>
    </location>
</feature>
<proteinExistence type="inferred from homology"/>
<evidence type="ECO:0000256" key="12">
    <source>
        <dbReference type="SAM" id="MobiDB-lite"/>
    </source>
</evidence>
<evidence type="ECO:0000256" key="6">
    <source>
        <dbReference type="ARBA" id="ARBA00022968"/>
    </source>
</evidence>
<keyword evidence="7" id="KW-1133">Transmembrane helix</keyword>
<feature type="compositionally biased region" description="Polar residues" evidence="12">
    <location>
        <begin position="264"/>
        <end position="275"/>
    </location>
</feature>
<comment type="caution">
    <text evidence="13">The sequence shown here is derived from an EMBL/GenBank/DDBJ whole genome shotgun (WGS) entry which is preliminary data.</text>
</comment>
<name>A0A7J6D178_9TELE</name>
<dbReference type="EMBL" id="JAAMOB010000005">
    <property type="protein sequence ID" value="KAF4112955.1"/>
    <property type="molecule type" value="Genomic_DNA"/>
</dbReference>
<feature type="repeat" description="ANK" evidence="11">
    <location>
        <begin position="864"/>
        <end position="896"/>
    </location>
</feature>
<gene>
    <name evidence="13" type="ORF">G5714_005500</name>
</gene>
<dbReference type="PROSITE" id="PS50297">
    <property type="entry name" value="ANK_REP_REGION"/>
    <property type="match status" value="6"/>
</dbReference>
<feature type="repeat" description="ANK" evidence="11">
    <location>
        <begin position="930"/>
        <end position="962"/>
    </location>
</feature>
<feature type="region of interest" description="Disordered" evidence="12">
    <location>
        <begin position="1"/>
        <end position="43"/>
    </location>
</feature>
<keyword evidence="9" id="KW-0325">Glycoprotein</keyword>
<feature type="region of interest" description="Disordered" evidence="12">
    <location>
        <begin position="803"/>
        <end position="842"/>
    </location>
</feature>
<comment type="similarity">
    <text evidence="10">Belongs to the glycosyltransferase 14 family.</text>
</comment>
<dbReference type="PANTHER" id="PTHR19297">
    <property type="entry name" value="GLYCOSYLTRANSFERASE 14 FAMILY MEMBER"/>
    <property type="match status" value="1"/>
</dbReference>
<dbReference type="GO" id="GO:0008375">
    <property type="term" value="F:acetylglucosaminyltransferase activity"/>
    <property type="evidence" value="ECO:0007669"/>
    <property type="project" value="TreeGrafter"/>
</dbReference>
<keyword evidence="6" id="KW-0735">Signal-anchor</keyword>
<dbReference type="PANTHER" id="PTHR19297:SF7">
    <property type="entry name" value="BETA-1,3-GALACTOSYL-O-GLYCOSYL-GLYCOPROTEIN BETA-1,6-N-ACETYLGLUCOSAMINYLTRANSFERASE 4"/>
    <property type="match status" value="1"/>
</dbReference>
<dbReference type="Pfam" id="PF00023">
    <property type="entry name" value="Ank"/>
    <property type="match status" value="1"/>
</dbReference>
<comment type="pathway">
    <text evidence="2">Protein modification; protein glycosylation.</text>
</comment>
<evidence type="ECO:0000256" key="2">
    <source>
        <dbReference type="ARBA" id="ARBA00004922"/>
    </source>
</evidence>
<feature type="repeat" description="ANK" evidence="11">
    <location>
        <begin position="144"/>
        <end position="176"/>
    </location>
</feature>
<reference evidence="13 14" key="1">
    <citation type="submission" date="2020-04" db="EMBL/GenBank/DDBJ databases">
        <title>Chromosome-level genome assembly of a cyprinid fish Onychostoma macrolepis by integration of Nanopore Sequencing, Bionano and Hi-C technology.</title>
        <authorList>
            <person name="Wang D."/>
        </authorList>
    </citation>
    <scope>NUCLEOTIDE SEQUENCE [LARGE SCALE GENOMIC DNA]</scope>
    <source>
        <strain evidence="13">SWU-2019</strain>
        <tissue evidence="13">Muscle</tissue>
    </source>
</reference>
<keyword evidence="14" id="KW-1185">Reference proteome</keyword>
<dbReference type="InterPro" id="IPR036770">
    <property type="entry name" value="Ankyrin_rpt-contain_sf"/>
</dbReference>
<evidence type="ECO:0000256" key="3">
    <source>
        <dbReference type="ARBA" id="ARBA00022676"/>
    </source>
</evidence>
<keyword evidence="8" id="KW-0472">Membrane</keyword>
<evidence type="ECO:0000313" key="13">
    <source>
        <dbReference type="EMBL" id="KAF4112955.1"/>
    </source>
</evidence>
<dbReference type="SUPFAM" id="SSF48403">
    <property type="entry name" value="Ankyrin repeat"/>
    <property type="match status" value="2"/>
</dbReference>
<dbReference type="InterPro" id="IPR003406">
    <property type="entry name" value="Glyco_trans_14"/>
</dbReference>
<dbReference type="Pfam" id="PF12796">
    <property type="entry name" value="Ank_2"/>
    <property type="match status" value="2"/>
</dbReference>
<feature type="compositionally biased region" description="Basic and acidic residues" evidence="12">
    <location>
        <begin position="17"/>
        <end position="28"/>
    </location>
</feature>